<evidence type="ECO:0000256" key="1">
    <source>
        <dbReference type="SAM" id="Phobius"/>
    </source>
</evidence>
<accession>A0ABV4D3C9</accession>
<keyword evidence="1" id="KW-1133">Transmembrane helix</keyword>
<keyword evidence="3" id="KW-1185">Reference proteome</keyword>
<keyword evidence="1" id="KW-0812">Transmembrane</keyword>
<keyword evidence="1" id="KW-0472">Membrane</keyword>
<evidence type="ECO:0000313" key="3">
    <source>
        <dbReference type="Proteomes" id="UP001565283"/>
    </source>
</evidence>
<sequence>MTGVVQAKDIQVNQKASKISDLLEQIACDEADLVFLQQKERELMERRNMPLLALRAFAPRTVGRNLEGVRYTPAAMRKPSTAVGFGRTQIKAIARSIYIYSYGAIATKIATAATWTWVLGAVIAVSSAAVIYVMGIFYELSL</sequence>
<gene>
    <name evidence="2" type="ORF">AALA52_01300</name>
</gene>
<name>A0ABV4D3C9_9LACT</name>
<dbReference type="EMBL" id="JBCLSH010000002">
    <property type="protein sequence ID" value="MEY8442908.1"/>
    <property type="molecule type" value="Genomic_DNA"/>
</dbReference>
<dbReference type="RefSeq" id="WP_369947747.1">
    <property type="nucleotide sequence ID" value="NZ_JBCLSH010000002.1"/>
</dbReference>
<proteinExistence type="predicted"/>
<comment type="caution">
    <text evidence="2">The sequence shown here is derived from an EMBL/GenBank/DDBJ whole genome shotgun (WGS) entry which is preliminary data.</text>
</comment>
<dbReference type="Proteomes" id="UP001565283">
    <property type="component" value="Unassembled WGS sequence"/>
</dbReference>
<reference evidence="2 3" key="1">
    <citation type="submission" date="2024-03" db="EMBL/GenBank/DDBJ databases">
        <title>Mouse gut bacterial collection (mGBC) of GemPharmatech.</title>
        <authorList>
            <person name="He Y."/>
            <person name="Dong L."/>
            <person name="Wu D."/>
            <person name="Gao X."/>
            <person name="Lin Z."/>
        </authorList>
    </citation>
    <scope>NUCLEOTIDE SEQUENCE [LARGE SCALE GENOMIC DNA]</scope>
    <source>
        <strain evidence="2 3">61-15</strain>
    </source>
</reference>
<evidence type="ECO:0000313" key="2">
    <source>
        <dbReference type="EMBL" id="MEY8442908.1"/>
    </source>
</evidence>
<protein>
    <submittedName>
        <fullName evidence="2">Uncharacterized protein</fullName>
    </submittedName>
</protein>
<organism evidence="2 3">
    <name type="scientific">Lactococcus ileimucosae</name>
    <dbReference type="NCBI Taxonomy" id="2941329"/>
    <lineage>
        <taxon>Bacteria</taxon>
        <taxon>Bacillati</taxon>
        <taxon>Bacillota</taxon>
        <taxon>Bacilli</taxon>
        <taxon>Lactobacillales</taxon>
        <taxon>Streptococcaceae</taxon>
        <taxon>Lactococcus</taxon>
    </lineage>
</organism>
<feature type="transmembrane region" description="Helical" evidence="1">
    <location>
        <begin position="115"/>
        <end position="138"/>
    </location>
</feature>